<accession>A0AAV7XQG9</accession>
<comment type="caution">
    <text evidence="2">The sequence shown here is derived from an EMBL/GenBank/DDBJ whole genome shotgun (WGS) entry which is preliminary data.</text>
</comment>
<keyword evidence="1" id="KW-0732">Signal</keyword>
<sequence>MSASGSSGSSGSSSSARLALLARWLCLIVSLLTWTSTESGHIGSVGEPPWEDTVVQLAGLVLGAGAGAGRRHLLLKHSELLAVRLFWCWASWGWGSGPGA</sequence>
<dbReference type="EMBL" id="JAPTSV010000006">
    <property type="protein sequence ID" value="KAJ1526944.1"/>
    <property type="molecule type" value="Genomic_DNA"/>
</dbReference>
<protein>
    <submittedName>
        <fullName evidence="2">Uncharacterized protein</fullName>
    </submittedName>
</protein>
<dbReference type="AlphaFoldDB" id="A0AAV7XQG9"/>
<dbReference type="Proteomes" id="UP001075354">
    <property type="component" value="Chromosome 6"/>
</dbReference>
<feature type="signal peptide" evidence="1">
    <location>
        <begin position="1"/>
        <end position="39"/>
    </location>
</feature>
<feature type="chain" id="PRO_5043574741" evidence="1">
    <location>
        <begin position="40"/>
        <end position="100"/>
    </location>
</feature>
<evidence type="ECO:0000313" key="3">
    <source>
        <dbReference type="Proteomes" id="UP001075354"/>
    </source>
</evidence>
<gene>
    <name evidence="2" type="ORF">ONE63_008492</name>
</gene>
<evidence type="ECO:0000313" key="2">
    <source>
        <dbReference type="EMBL" id="KAJ1526944.1"/>
    </source>
</evidence>
<name>A0AAV7XQG9_9NEOP</name>
<proteinExistence type="predicted"/>
<keyword evidence="3" id="KW-1185">Reference proteome</keyword>
<evidence type="ECO:0000256" key="1">
    <source>
        <dbReference type="SAM" id="SignalP"/>
    </source>
</evidence>
<reference evidence="2" key="1">
    <citation type="submission" date="2022-12" db="EMBL/GenBank/DDBJ databases">
        <title>Chromosome-level genome assembly of the bean flower thrips Megalurothrips usitatus.</title>
        <authorList>
            <person name="Ma L."/>
            <person name="Liu Q."/>
            <person name="Li H."/>
            <person name="Cai W."/>
        </authorList>
    </citation>
    <scope>NUCLEOTIDE SEQUENCE</scope>
    <source>
        <strain evidence="2">Cailab_2022a</strain>
    </source>
</reference>
<organism evidence="2 3">
    <name type="scientific">Megalurothrips usitatus</name>
    <name type="common">bean blossom thrips</name>
    <dbReference type="NCBI Taxonomy" id="439358"/>
    <lineage>
        <taxon>Eukaryota</taxon>
        <taxon>Metazoa</taxon>
        <taxon>Ecdysozoa</taxon>
        <taxon>Arthropoda</taxon>
        <taxon>Hexapoda</taxon>
        <taxon>Insecta</taxon>
        <taxon>Pterygota</taxon>
        <taxon>Neoptera</taxon>
        <taxon>Paraneoptera</taxon>
        <taxon>Thysanoptera</taxon>
        <taxon>Terebrantia</taxon>
        <taxon>Thripoidea</taxon>
        <taxon>Thripidae</taxon>
        <taxon>Megalurothrips</taxon>
    </lineage>
</organism>